<proteinExistence type="inferred from homology"/>
<feature type="binding site" evidence="7">
    <location>
        <position position="44"/>
    </location>
    <ligand>
        <name>ATP</name>
        <dbReference type="ChEBI" id="CHEBI:30616"/>
    </ligand>
</feature>
<protein>
    <recommendedName>
        <fullName evidence="7">Methylthioribose kinase</fullName>
        <shortName evidence="7">MTR kinase</shortName>
        <ecNumber evidence="7">2.7.1.100</ecNumber>
    </recommendedName>
</protein>
<dbReference type="PANTHER" id="PTHR34273:SF2">
    <property type="entry name" value="METHYLTHIORIBOSE KINASE"/>
    <property type="match status" value="1"/>
</dbReference>
<evidence type="ECO:0000313" key="10">
    <source>
        <dbReference type="Proteomes" id="UP000031950"/>
    </source>
</evidence>
<comment type="pathway">
    <text evidence="7">Amino-acid biosynthesis; L-methionine biosynthesis via salvage pathway; S-methyl-5-thio-alpha-D-ribose 1-phosphate from S-methyl-5'-thioadenosine (hydrolase route): step 2/2.</text>
</comment>
<keyword evidence="7" id="KW-0028">Amino-acid biosynthesis</keyword>
<feature type="binding site" evidence="7">
    <location>
        <position position="233"/>
    </location>
    <ligand>
        <name>substrate</name>
    </ligand>
</feature>
<feature type="binding site" evidence="7">
    <location>
        <begin position="250"/>
        <end position="252"/>
    </location>
    <ligand>
        <name>ATP</name>
        <dbReference type="ChEBI" id="CHEBI:30616"/>
    </ligand>
</feature>
<dbReference type="HAMAP" id="MF_01683">
    <property type="entry name" value="Salvage_MtnK"/>
    <property type="match status" value="1"/>
</dbReference>
<keyword evidence="5 7" id="KW-0418">Kinase</keyword>
<keyword evidence="3 7" id="KW-0808">Transferase</keyword>
<dbReference type="EMBL" id="JXRQ01000029">
    <property type="protein sequence ID" value="KIL43487.1"/>
    <property type="molecule type" value="Genomic_DNA"/>
</dbReference>
<sequence>MMNVRENIYEPFTEQSVLVYLEQKGLITDRRNVSCKEVGDGNLNYVFIIKDLQTDKSLVVKQALPYAKVVGESWPLSLDRARIERQALQEAAKHVPSLVPQVFDHDDDYAVTVMEDLSDHVILRKGLIDGNIYKDIAADIGTYLAENLFYSSDEALGPVEKKKLARQFVNPDLCDITEKLVFTDPYYNAESNAYPENLQESVESLWHDDRLIFEVAKLKKQFLTEGEALLHGDLHTGSVFVTEKSTKVIDPEFAFYGPAGFDIGAFIANLTLNYIAQQERADDSRRDEISDYLLETIEQTWAVFEQHYRALLLEKGFDERQRTEQYADYVIHKIWQDTLGFAGCKTIRRIIGLAHVEDIDGIEDPSGRLQAQQRAIETGRSLIFNRTVWRSPKSLTAYLKGLRK</sequence>
<dbReference type="PATRIC" id="fig|135826.4.peg.3171"/>
<dbReference type="GO" id="GO:0005524">
    <property type="term" value="F:ATP binding"/>
    <property type="evidence" value="ECO:0007669"/>
    <property type="project" value="UniProtKB-UniRule"/>
</dbReference>
<evidence type="ECO:0000256" key="3">
    <source>
        <dbReference type="ARBA" id="ARBA00022679"/>
    </source>
</evidence>
<dbReference type="SUPFAM" id="SSF56112">
    <property type="entry name" value="Protein kinase-like (PK-like)"/>
    <property type="match status" value="1"/>
</dbReference>
<comment type="similarity">
    <text evidence="1 7">Belongs to the methylthioribose kinase family.</text>
</comment>
<keyword evidence="6 7" id="KW-0067">ATP-binding</keyword>
<dbReference type="AlphaFoldDB" id="A0A0C2V366"/>
<dbReference type="PIRSF" id="PIRSF031134">
    <property type="entry name" value="MTRK"/>
    <property type="match status" value="1"/>
</dbReference>
<evidence type="ECO:0000256" key="4">
    <source>
        <dbReference type="ARBA" id="ARBA00022741"/>
    </source>
</evidence>
<feature type="binding site" evidence="7">
    <location>
        <position position="61"/>
    </location>
    <ligand>
        <name>ATP</name>
        <dbReference type="ChEBI" id="CHEBI:30616"/>
    </ligand>
</feature>
<dbReference type="InterPro" id="IPR011009">
    <property type="entry name" value="Kinase-like_dom_sf"/>
</dbReference>
<dbReference type="EC" id="2.7.1.100" evidence="7"/>
<accession>A0A0C2V366</accession>
<evidence type="ECO:0000256" key="2">
    <source>
        <dbReference type="ARBA" id="ARBA00011738"/>
    </source>
</evidence>
<dbReference type="InterPro" id="IPR009212">
    <property type="entry name" value="Methylthioribose_kinase"/>
</dbReference>
<feature type="domain" description="Aminoglycoside phosphotransferase" evidence="8">
    <location>
        <begin position="35"/>
        <end position="277"/>
    </location>
</feature>
<evidence type="ECO:0000256" key="7">
    <source>
        <dbReference type="HAMAP-Rule" id="MF_01683"/>
    </source>
</evidence>
<dbReference type="Gene3D" id="3.90.1200.10">
    <property type="match status" value="1"/>
</dbReference>
<gene>
    <name evidence="7" type="primary">mtnK</name>
    <name evidence="9" type="ORF">KP77_31930</name>
</gene>
<dbReference type="InterPro" id="IPR002575">
    <property type="entry name" value="Aminoglycoside_PTrfase"/>
</dbReference>
<dbReference type="Proteomes" id="UP000031950">
    <property type="component" value="Unassembled WGS sequence"/>
</dbReference>
<keyword evidence="4 7" id="KW-0547">Nucleotide-binding</keyword>
<dbReference type="STRING" id="135826.KP77_31930"/>
<organism evidence="9 10">
    <name type="scientific">Jeotgalibacillus alimentarius</name>
    <dbReference type="NCBI Taxonomy" id="135826"/>
    <lineage>
        <taxon>Bacteria</taxon>
        <taxon>Bacillati</taxon>
        <taxon>Bacillota</taxon>
        <taxon>Bacilli</taxon>
        <taxon>Bacillales</taxon>
        <taxon>Caryophanaceae</taxon>
        <taxon>Jeotgalibacillus</taxon>
    </lineage>
</organism>
<dbReference type="GO" id="GO:0046522">
    <property type="term" value="F:S-methyl-5-thioribose kinase activity"/>
    <property type="evidence" value="ECO:0007669"/>
    <property type="project" value="UniProtKB-UniRule"/>
</dbReference>
<comment type="catalytic activity">
    <reaction evidence="7">
        <text>5-(methylsulfanyl)-D-ribose + ATP = 5-(methylsulfanyl)-alpha-D-ribose 1-phosphate + ADP + H(+)</text>
        <dbReference type="Rhea" id="RHEA:22312"/>
        <dbReference type="ChEBI" id="CHEBI:15378"/>
        <dbReference type="ChEBI" id="CHEBI:30616"/>
        <dbReference type="ChEBI" id="CHEBI:58533"/>
        <dbReference type="ChEBI" id="CHEBI:78440"/>
        <dbReference type="ChEBI" id="CHEBI:456216"/>
        <dbReference type="EC" id="2.7.1.100"/>
    </reaction>
</comment>
<dbReference type="Pfam" id="PF01636">
    <property type="entry name" value="APH"/>
    <property type="match status" value="1"/>
</dbReference>
<evidence type="ECO:0000256" key="1">
    <source>
        <dbReference type="ARBA" id="ARBA00010165"/>
    </source>
</evidence>
<dbReference type="GO" id="GO:0019509">
    <property type="term" value="P:L-methionine salvage from methylthioadenosine"/>
    <property type="evidence" value="ECO:0007669"/>
    <property type="project" value="UniProtKB-UniRule"/>
</dbReference>
<keyword evidence="10" id="KW-1185">Reference proteome</keyword>
<evidence type="ECO:0000256" key="5">
    <source>
        <dbReference type="ARBA" id="ARBA00022777"/>
    </source>
</evidence>
<reference evidence="9 10" key="1">
    <citation type="submission" date="2015-01" db="EMBL/GenBank/DDBJ databases">
        <title>Genome sequence of Jeotgalibacillus alimentarius.</title>
        <authorList>
            <person name="Goh K.M."/>
            <person name="Chan K.-G."/>
            <person name="Yaakop A.S."/>
            <person name="Ee R."/>
            <person name="Gan H.M."/>
            <person name="Chan C.S."/>
        </authorList>
    </citation>
    <scope>NUCLEOTIDE SEQUENCE [LARGE SCALE GENOMIC DNA]</scope>
    <source>
        <strain evidence="9 10">YKJ-13</strain>
    </source>
</reference>
<feature type="binding site" evidence="7">
    <location>
        <begin position="115"/>
        <end position="117"/>
    </location>
    <ligand>
        <name>ATP</name>
        <dbReference type="ChEBI" id="CHEBI:30616"/>
    </ligand>
</feature>
<comment type="caution">
    <text evidence="9">The sequence shown here is derived from an EMBL/GenBank/DDBJ whole genome shotgun (WGS) entry which is preliminary data.</text>
</comment>
<keyword evidence="7" id="KW-0486">Methionine biosynthesis</keyword>
<dbReference type="NCBIfam" id="TIGR01767">
    <property type="entry name" value="MTRK"/>
    <property type="match status" value="1"/>
</dbReference>
<comment type="function">
    <text evidence="7">Catalyzes the phosphorylation of methylthioribose into methylthioribose-1-phosphate.</text>
</comment>
<dbReference type="RefSeq" id="WP_052474353.1">
    <property type="nucleotide sequence ID" value="NZ_JXRQ01000029.1"/>
</dbReference>
<feature type="binding site" evidence="7">
    <location>
        <position position="348"/>
    </location>
    <ligand>
        <name>substrate</name>
    </ligand>
</feature>
<evidence type="ECO:0000313" key="9">
    <source>
        <dbReference type="EMBL" id="KIL43487.1"/>
    </source>
</evidence>
<dbReference type="UniPathway" id="UPA00904">
    <property type="reaction ID" value="UER00872"/>
</dbReference>
<evidence type="ECO:0000259" key="8">
    <source>
        <dbReference type="Pfam" id="PF01636"/>
    </source>
</evidence>
<comment type="subunit">
    <text evidence="2 7">Homodimer.</text>
</comment>
<evidence type="ECO:0000256" key="6">
    <source>
        <dbReference type="ARBA" id="ARBA00022840"/>
    </source>
</evidence>
<dbReference type="Gene3D" id="3.30.200.20">
    <property type="entry name" value="Phosphorylase Kinase, domain 1"/>
    <property type="match status" value="1"/>
</dbReference>
<name>A0A0C2V366_9BACL</name>
<dbReference type="PANTHER" id="PTHR34273">
    <property type="entry name" value="METHYLTHIORIBOSE KINASE"/>
    <property type="match status" value="1"/>
</dbReference>